<feature type="transmembrane region" description="Helical" evidence="1">
    <location>
        <begin position="43"/>
        <end position="61"/>
    </location>
</feature>
<feature type="non-terminal residue" evidence="2">
    <location>
        <position position="1"/>
    </location>
</feature>
<gene>
    <name evidence="2" type="ORF">HZA61_03415</name>
</gene>
<accession>A0A933SAF6</accession>
<name>A0A933SAF6_UNCEI</name>
<comment type="caution">
    <text evidence="2">The sequence shown here is derived from an EMBL/GenBank/DDBJ whole genome shotgun (WGS) entry which is preliminary data.</text>
</comment>
<evidence type="ECO:0000256" key="1">
    <source>
        <dbReference type="SAM" id="Phobius"/>
    </source>
</evidence>
<dbReference type="SUPFAM" id="SSF48452">
    <property type="entry name" value="TPR-like"/>
    <property type="match status" value="1"/>
</dbReference>
<dbReference type="AlphaFoldDB" id="A0A933SAF6"/>
<keyword evidence="1" id="KW-0472">Membrane</keyword>
<evidence type="ECO:0000313" key="3">
    <source>
        <dbReference type="Proteomes" id="UP000696931"/>
    </source>
</evidence>
<proteinExistence type="predicted"/>
<dbReference type="Gene3D" id="1.25.40.10">
    <property type="entry name" value="Tetratricopeptide repeat domain"/>
    <property type="match status" value="1"/>
</dbReference>
<keyword evidence="1" id="KW-1133">Transmembrane helix</keyword>
<sequence>PAAAPPWAPLALALAAVLLVWRARGAGAQSATAGRADGTLRTGLVWIAVATAPVAAVALLWSAYYYLFAVCGVALVLGVLLARAPAPAAALVLAASAWGSAHARALPEVGIGRDAWTPVSHINAAYIERSNLVTSRYLSALQRAYPTLPHGATLFFVGLQSNVAFQRGDGPLLRWAYRDPSLKAYYLNMFSRETFREGPTFFFVGSGDTLVEMEGGDDLYLRLALGMIVSDQPNNAYDALEVAVREHPADLRGAYWHTWVCVAQGDTATARRRLAAAGYPAGAPMPGAREAAIARLAQRDTAGAIAIALHEVRANPLDASAHGLAADLMLIRERKSPDAAIEAFAARVLAPGDPYAWRRWAMIQLDRNRPLQAIASFERYFALGGAEAAADTEAHGYVDATRKSIPRGSFDSE</sequence>
<dbReference type="InterPro" id="IPR011990">
    <property type="entry name" value="TPR-like_helical_dom_sf"/>
</dbReference>
<protein>
    <recommendedName>
        <fullName evidence="4">Tetratricopeptide repeat protein</fullName>
    </recommendedName>
</protein>
<reference evidence="2" key="1">
    <citation type="submission" date="2020-07" db="EMBL/GenBank/DDBJ databases">
        <title>Huge and variable diversity of episymbiotic CPR bacteria and DPANN archaea in groundwater ecosystems.</title>
        <authorList>
            <person name="He C.Y."/>
            <person name="Keren R."/>
            <person name="Whittaker M."/>
            <person name="Farag I.F."/>
            <person name="Doudna J."/>
            <person name="Cate J.H.D."/>
            <person name="Banfield J.F."/>
        </authorList>
    </citation>
    <scope>NUCLEOTIDE SEQUENCE</scope>
    <source>
        <strain evidence="2">NC_groundwater_1813_Pr3_B-0.1um_71_17</strain>
    </source>
</reference>
<dbReference type="EMBL" id="JACRIW010000029">
    <property type="protein sequence ID" value="MBI5168517.1"/>
    <property type="molecule type" value="Genomic_DNA"/>
</dbReference>
<dbReference type="Proteomes" id="UP000696931">
    <property type="component" value="Unassembled WGS sequence"/>
</dbReference>
<keyword evidence="1" id="KW-0812">Transmembrane</keyword>
<organism evidence="2 3">
    <name type="scientific">Eiseniibacteriota bacterium</name>
    <dbReference type="NCBI Taxonomy" id="2212470"/>
    <lineage>
        <taxon>Bacteria</taxon>
        <taxon>Candidatus Eiseniibacteriota</taxon>
    </lineage>
</organism>
<evidence type="ECO:0008006" key="4">
    <source>
        <dbReference type="Google" id="ProtNLM"/>
    </source>
</evidence>
<evidence type="ECO:0000313" key="2">
    <source>
        <dbReference type="EMBL" id="MBI5168517.1"/>
    </source>
</evidence>